<reference evidence="14 15" key="1">
    <citation type="journal article" date="2015" name="Genome Announc.">
        <title>Expanding the biotechnology potential of lactobacilli through comparative genomics of 213 strains and associated genera.</title>
        <authorList>
            <person name="Sun Z."/>
            <person name="Harris H.M."/>
            <person name="McCann A."/>
            <person name="Guo C."/>
            <person name="Argimon S."/>
            <person name="Zhang W."/>
            <person name="Yang X."/>
            <person name="Jeffery I.B."/>
            <person name="Cooney J.C."/>
            <person name="Kagawa T.F."/>
            <person name="Liu W."/>
            <person name="Song Y."/>
            <person name="Salvetti E."/>
            <person name="Wrobel A."/>
            <person name="Rasinkangas P."/>
            <person name="Parkhill J."/>
            <person name="Rea M.C."/>
            <person name="O'Sullivan O."/>
            <person name="Ritari J."/>
            <person name="Douillard F.P."/>
            <person name="Paul Ross R."/>
            <person name="Yang R."/>
            <person name="Briner A.E."/>
            <person name="Felis G.E."/>
            <person name="de Vos W.M."/>
            <person name="Barrangou R."/>
            <person name="Klaenhammer T.R."/>
            <person name="Caufield P.W."/>
            <person name="Cui Y."/>
            <person name="Zhang H."/>
            <person name="O'Toole P.W."/>
        </authorList>
    </citation>
    <scope>NUCLEOTIDE SEQUENCE [LARGE SCALE GENOMIC DNA]</scope>
    <source>
        <strain evidence="14 15">DSM 23037</strain>
    </source>
</reference>
<comment type="function">
    <text evidence="1">Part of the ABC transporter complex PstSACB involved in phosphate import.</text>
</comment>
<dbReference type="STRING" id="1423744.FC86_GL000271"/>
<keyword evidence="7 12" id="KW-0592">Phosphate transport</keyword>
<keyword evidence="8 12" id="KW-0732">Signal</keyword>
<dbReference type="PANTHER" id="PTHR30570">
    <property type="entry name" value="PERIPLASMIC PHOSPHATE BINDING COMPONENT OF PHOSPHATE ABC TRANSPORTER"/>
    <property type="match status" value="1"/>
</dbReference>
<dbReference type="GO" id="GO:0006817">
    <property type="term" value="P:phosphate ion transport"/>
    <property type="evidence" value="ECO:0007669"/>
    <property type="project" value="UniProtKB-UniRule"/>
</dbReference>
<keyword evidence="11 12" id="KW-0449">Lipoprotein</keyword>
<dbReference type="PANTHER" id="PTHR30570:SF4">
    <property type="entry name" value="PHOSPHATE-BINDING PROTEIN PSTS 1"/>
    <property type="match status" value="1"/>
</dbReference>
<keyword evidence="10 12" id="KW-0564">Palmitate</keyword>
<comment type="subunit">
    <text evidence="4 12">The complex is composed of two ATP-binding proteins (PstB), two transmembrane proteins (PstC and PstA) and a solute-binding protein (PstS).</text>
</comment>
<gene>
    <name evidence="14" type="ORF">FC86_GL000271</name>
</gene>
<comment type="function">
    <text evidence="12">Involved in the system for phosphate transport across the cytoplasmic membrane.</text>
</comment>
<dbReference type="PROSITE" id="PS51257">
    <property type="entry name" value="PROKAR_LIPOPROTEIN"/>
    <property type="match status" value="1"/>
</dbReference>
<evidence type="ECO:0000259" key="13">
    <source>
        <dbReference type="Pfam" id="PF12849"/>
    </source>
</evidence>
<dbReference type="Gene3D" id="3.40.190.10">
    <property type="entry name" value="Periplasmic binding protein-like II"/>
    <property type="match status" value="2"/>
</dbReference>
<name>A0A0R2DJC0_9LACO</name>
<comment type="similarity">
    <text evidence="3 12">Belongs to the PstS family.</text>
</comment>
<keyword evidence="5 12" id="KW-0813">Transport</keyword>
<keyword evidence="15" id="KW-1185">Reference proteome</keyword>
<evidence type="ECO:0000256" key="1">
    <source>
        <dbReference type="ARBA" id="ARBA00002841"/>
    </source>
</evidence>
<keyword evidence="9" id="KW-0472">Membrane</keyword>
<comment type="caution">
    <text evidence="14">The sequence shown here is derived from an EMBL/GenBank/DDBJ whole genome shotgun (WGS) entry which is preliminary data.</text>
</comment>
<feature type="chain" id="PRO_5039743245" description="Phosphate-binding protein" evidence="12">
    <location>
        <begin position="21"/>
        <end position="286"/>
    </location>
</feature>
<dbReference type="Pfam" id="PF12849">
    <property type="entry name" value="PBP_like_2"/>
    <property type="match status" value="1"/>
</dbReference>
<evidence type="ECO:0000256" key="4">
    <source>
        <dbReference type="ARBA" id="ARBA00011529"/>
    </source>
</evidence>
<accession>A0A0R2DJC0</accession>
<dbReference type="EMBL" id="AYZL01000016">
    <property type="protein sequence ID" value="KRN04174.1"/>
    <property type="molecule type" value="Genomic_DNA"/>
</dbReference>
<dbReference type="AlphaFoldDB" id="A0A0R2DJC0"/>
<dbReference type="CDD" id="cd13653">
    <property type="entry name" value="PBP2_phosphate_like_1"/>
    <property type="match status" value="1"/>
</dbReference>
<dbReference type="InterPro" id="IPR011862">
    <property type="entry name" value="Phos-bd"/>
</dbReference>
<evidence type="ECO:0000256" key="7">
    <source>
        <dbReference type="ARBA" id="ARBA00022592"/>
    </source>
</evidence>
<feature type="domain" description="PBP" evidence="13">
    <location>
        <begin position="29"/>
        <end position="254"/>
    </location>
</feature>
<evidence type="ECO:0000256" key="6">
    <source>
        <dbReference type="ARBA" id="ARBA00022475"/>
    </source>
</evidence>
<evidence type="ECO:0000256" key="12">
    <source>
        <dbReference type="RuleBase" id="RU367119"/>
    </source>
</evidence>
<evidence type="ECO:0000256" key="2">
    <source>
        <dbReference type="ARBA" id="ARBA00004193"/>
    </source>
</evidence>
<evidence type="ECO:0000256" key="10">
    <source>
        <dbReference type="ARBA" id="ARBA00023139"/>
    </source>
</evidence>
<evidence type="ECO:0000256" key="9">
    <source>
        <dbReference type="ARBA" id="ARBA00023136"/>
    </source>
</evidence>
<dbReference type="GO" id="GO:0042301">
    <property type="term" value="F:phosphate ion binding"/>
    <property type="evidence" value="ECO:0007669"/>
    <property type="project" value="UniProtKB-UniRule"/>
</dbReference>
<dbReference type="GO" id="GO:0005886">
    <property type="term" value="C:plasma membrane"/>
    <property type="evidence" value="ECO:0007669"/>
    <property type="project" value="UniProtKB-SubCell"/>
</dbReference>
<feature type="signal peptide" evidence="12">
    <location>
        <begin position="1"/>
        <end position="20"/>
    </location>
</feature>
<evidence type="ECO:0000256" key="8">
    <source>
        <dbReference type="ARBA" id="ARBA00022729"/>
    </source>
</evidence>
<dbReference type="InterPro" id="IPR050811">
    <property type="entry name" value="Phosphate_ABC_transporter"/>
</dbReference>
<evidence type="ECO:0000256" key="5">
    <source>
        <dbReference type="ARBA" id="ARBA00022448"/>
    </source>
</evidence>
<dbReference type="Proteomes" id="UP000051378">
    <property type="component" value="Unassembled WGS sequence"/>
</dbReference>
<organism evidence="14 15">
    <name type="scientific">Holzapfeliella floricola DSM 23037 = JCM 16512</name>
    <dbReference type="NCBI Taxonomy" id="1423744"/>
    <lineage>
        <taxon>Bacteria</taxon>
        <taxon>Bacillati</taxon>
        <taxon>Bacillota</taxon>
        <taxon>Bacilli</taxon>
        <taxon>Lactobacillales</taxon>
        <taxon>Lactobacillaceae</taxon>
        <taxon>Holzapfeliella</taxon>
    </lineage>
</organism>
<dbReference type="InterPro" id="IPR024370">
    <property type="entry name" value="PBP_domain"/>
</dbReference>
<evidence type="ECO:0000313" key="15">
    <source>
        <dbReference type="Proteomes" id="UP000051378"/>
    </source>
</evidence>
<evidence type="ECO:0000256" key="11">
    <source>
        <dbReference type="ARBA" id="ARBA00023288"/>
    </source>
</evidence>
<evidence type="ECO:0000313" key="14">
    <source>
        <dbReference type="EMBL" id="KRN04174.1"/>
    </source>
</evidence>
<dbReference type="OrthoDB" id="9790048at2"/>
<dbReference type="PATRIC" id="fig|1423744.4.peg.278"/>
<dbReference type="RefSeq" id="WP_056974437.1">
    <property type="nucleotide sequence ID" value="NZ_AYZL01000016.1"/>
</dbReference>
<proteinExistence type="inferred from homology"/>
<dbReference type="NCBIfam" id="TIGR02136">
    <property type="entry name" value="ptsS_2"/>
    <property type="match status" value="1"/>
</dbReference>
<sequence>MKKKILGLLTLMATMLIATGCQIKGEVMNVVGSSALQPLVESAGESFSKIHPDLYVNVQGGGTGTGLAQVQGGAVDIGNSDLYAEEKSGIDASQLTDNRVAVVGITPIINPDLKVSNLTLQQLSDIFSGKITNWKDVGGQDLPITVINRAQGSGTRVVFESAVFKNGEKAIKAQEQDSSGMVRQIVATTPGTISYSSYSYINDSVKTPAVDGVVLSHDTVVDNSWKIWAYEHMYIRKDMQKERVHEFLNFILSDDVQDNIVNKMGYIAIKDMKVEKTLDGQVKSIE</sequence>
<evidence type="ECO:0000256" key="3">
    <source>
        <dbReference type="ARBA" id="ARBA00008725"/>
    </source>
</evidence>
<protein>
    <recommendedName>
        <fullName evidence="12">Phosphate-binding protein</fullName>
    </recommendedName>
</protein>
<dbReference type="SUPFAM" id="SSF53850">
    <property type="entry name" value="Periplasmic binding protein-like II"/>
    <property type="match status" value="1"/>
</dbReference>
<keyword evidence="6 12" id="KW-1003">Cell membrane</keyword>
<comment type="subcellular location">
    <subcellularLocation>
        <location evidence="2 12">Cell membrane</location>
        <topology evidence="2 12">Lipid-anchor</topology>
    </subcellularLocation>
</comment>